<organism evidence="2">
    <name type="scientific">Pithovirus LCPAC102</name>
    <dbReference type="NCBI Taxonomy" id="2506587"/>
    <lineage>
        <taxon>Viruses</taxon>
        <taxon>Pithoviruses</taxon>
    </lineage>
</organism>
<protein>
    <submittedName>
        <fullName evidence="2">Glycosyltransferase family 25</fullName>
    </submittedName>
</protein>
<sequence length="254" mass="29965">MRKIIVYILTSDPYNISIDNICDVFDTDDFIIKILTLRNTLQSETDRLSNKDINELERVNDALLRCQKKYYKHYCIVMKDTSICTIDKKCIYDILKDTINLNDWDITYLCRWLDVCESNEPIYSNNKYNNNIIQTYSPHGIQCLMFSPIGRKRILGAEYLRNDEYFTPINIPLDTKLNKHIENGNLVALGYSTNLFMYDSSRIKYESDILKFSLCRIESPKYTIGTYSIYYYITIIGFSALLLIIYHQMRKKSI</sequence>
<keyword evidence="1" id="KW-0812">Transmembrane</keyword>
<evidence type="ECO:0000313" key="2">
    <source>
        <dbReference type="EMBL" id="QBK90178.1"/>
    </source>
</evidence>
<keyword evidence="1" id="KW-0472">Membrane</keyword>
<feature type="transmembrane region" description="Helical" evidence="1">
    <location>
        <begin position="229"/>
        <end position="246"/>
    </location>
</feature>
<evidence type="ECO:0000256" key="1">
    <source>
        <dbReference type="SAM" id="Phobius"/>
    </source>
</evidence>
<reference evidence="2" key="1">
    <citation type="journal article" date="2019" name="MBio">
        <title>Virus Genomes from Deep Sea Sediments Expand the Ocean Megavirome and Support Independent Origins of Viral Gigantism.</title>
        <authorList>
            <person name="Backstrom D."/>
            <person name="Yutin N."/>
            <person name="Jorgensen S.L."/>
            <person name="Dharamshi J."/>
            <person name="Homa F."/>
            <person name="Zaremba-Niedwiedzka K."/>
            <person name="Spang A."/>
            <person name="Wolf Y.I."/>
            <person name="Koonin E.V."/>
            <person name="Ettema T.J."/>
        </authorList>
    </citation>
    <scope>NUCLEOTIDE SEQUENCE</scope>
</reference>
<keyword evidence="2" id="KW-0808">Transferase</keyword>
<name>A0A481Z541_9VIRU</name>
<keyword evidence="1" id="KW-1133">Transmembrane helix</keyword>
<gene>
    <name evidence="2" type="ORF">LCPAC102_00910</name>
</gene>
<dbReference type="GO" id="GO:0016740">
    <property type="term" value="F:transferase activity"/>
    <property type="evidence" value="ECO:0007669"/>
    <property type="project" value="UniProtKB-KW"/>
</dbReference>
<accession>A0A481Z541</accession>
<proteinExistence type="predicted"/>
<dbReference type="EMBL" id="MK500468">
    <property type="protein sequence ID" value="QBK90178.1"/>
    <property type="molecule type" value="Genomic_DNA"/>
</dbReference>